<dbReference type="EMBL" id="JBBYHV010000001">
    <property type="protein sequence ID" value="MEL1249908.1"/>
    <property type="molecule type" value="Genomic_DNA"/>
</dbReference>
<gene>
    <name evidence="2" type="ORF">AAEO60_04400</name>
</gene>
<dbReference type="InterPro" id="IPR041698">
    <property type="entry name" value="Methyltransf_25"/>
</dbReference>
<dbReference type="InterPro" id="IPR029063">
    <property type="entry name" value="SAM-dependent_MTases_sf"/>
</dbReference>
<evidence type="ECO:0000313" key="3">
    <source>
        <dbReference type="Proteomes" id="UP001497045"/>
    </source>
</evidence>
<name>A0ABU9IDC4_9SPHN</name>
<dbReference type="CDD" id="cd02440">
    <property type="entry name" value="AdoMet_MTases"/>
    <property type="match status" value="1"/>
</dbReference>
<sequence>MGNSKLDKVYTASGDAEMRQAYDNWAAEYDRDVVSQGYITPTRVAEALASFVSPGGQPVMDYGCGTGLSGIALKQAGFEQIDGVDLSEKMLDVARERDIYRNLHVVEPEESLSDGLGKYEAIAAAGVISKGAAPPSLYTEMLHAMQPKAKLAFSLNDLSLADPEYADIVKDSKDAGLVDVLFEEHGPHLAEYGHNSGSTVYVVERLG</sequence>
<keyword evidence="2" id="KW-0489">Methyltransferase</keyword>
<accession>A0ABU9IDC4</accession>
<dbReference type="GO" id="GO:0008168">
    <property type="term" value="F:methyltransferase activity"/>
    <property type="evidence" value="ECO:0007669"/>
    <property type="project" value="UniProtKB-KW"/>
</dbReference>
<reference evidence="2 3" key="1">
    <citation type="submission" date="2024-04" db="EMBL/GenBank/DDBJ databases">
        <title>Aurantiacibacter sp. DGU6 16S ribosomal RNA gene Genome sequencing and assembly.</title>
        <authorList>
            <person name="Park S."/>
        </authorList>
    </citation>
    <scope>NUCLEOTIDE SEQUENCE [LARGE SCALE GENOMIC DNA]</scope>
    <source>
        <strain evidence="2 3">DGU6</strain>
    </source>
</reference>
<dbReference type="GO" id="GO:0032259">
    <property type="term" value="P:methylation"/>
    <property type="evidence" value="ECO:0007669"/>
    <property type="project" value="UniProtKB-KW"/>
</dbReference>
<proteinExistence type="predicted"/>
<feature type="domain" description="Methyltransferase" evidence="1">
    <location>
        <begin position="59"/>
        <end position="125"/>
    </location>
</feature>
<evidence type="ECO:0000313" key="2">
    <source>
        <dbReference type="EMBL" id="MEL1249908.1"/>
    </source>
</evidence>
<comment type="caution">
    <text evidence="2">The sequence shown here is derived from an EMBL/GenBank/DDBJ whole genome shotgun (WGS) entry which is preliminary data.</text>
</comment>
<dbReference type="Proteomes" id="UP001497045">
    <property type="component" value="Unassembled WGS sequence"/>
</dbReference>
<evidence type="ECO:0000259" key="1">
    <source>
        <dbReference type="Pfam" id="PF13649"/>
    </source>
</evidence>
<dbReference type="SUPFAM" id="SSF53335">
    <property type="entry name" value="S-adenosyl-L-methionine-dependent methyltransferases"/>
    <property type="match status" value="1"/>
</dbReference>
<dbReference type="Gene3D" id="3.40.50.150">
    <property type="entry name" value="Vaccinia Virus protein VP39"/>
    <property type="match status" value="1"/>
</dbReference>
<organism evidence="2 3">
    <name type="scientific">Aurantiacibacter gilvus</name>
    <dbReference type="NCBI Taxonomy" id="3139141"/>
    <lineage>
        <taxon>Bacteria</taxon>
        <taxon>Pseudomonadati</taxon>
        <taxon>Pseudomonadota</taxon>
        <taxon>Alphaproteobacteria</taxon>
        <taxon>Sphingomonadales</taxon>
        <taxon>Erythrobacteraceae</taxon>
        <taxon>Aurantiacibacter</taxon>
    </lineage>
</organism>
<keyword evidence="2" id="KW-0808">Transferase</keyword>
<dbReference type="Pfam" id="PF13649">
    <property type="entry name" value="Methyltransf_25"/>
    <property type="match status" value="1"/>
</dbReference>
<keyword evidence="3" id="KW-1185">Reference proteome</keyword>
<protein>
    <submittedName>
        <fullName evidence="2">Methyltransferase domain-containing protein</fullName>
    </submittedName>
</protein>
<dbReference type="RefSeq" id="WP_341672429.1">
    <property type="nucleotide sequence ID" value="NZ_JBBYHV010000001.1"/>
</dbReference>